<evidence type="ECO:0000256" key="5">
    <source>
        <dbReference type="ARBA" id="ARBA00023244"/>
    </source>
</evidence>
<evidence type="ECO:0000256" key="2">
    <source>
        <dbReference type="ARBA" id="ARBA00008133"/>
    </source>
</evidence>
<evidence type="ECO:0000256" key="9">
    <source>
        <dbReference type="RuleBase" id="RU366031"/>
    </source>
</evidence>
<evidence type="ECO:0000256" key="4">
    <source>
        <dbReference type="ARBA" id="ARBA00023239"/>
    </source>
</evidence>
<keyword evidence="4 9" id="KW-0456">Lyase</keyword>
<protein>
    <recommendedName>
        <fullName evidence="7 9">Uroporphyrinogen-III synthase</fullName>
        <ecNumber evidence="3 9">4.2.1.75</ecNumber>
    </recommendedName>
</protein>
<sequence>MLAVPVIDFAWPVDLGPLDAALAELRTGRYGWLAVTSATTVTALTRRADALGTGLPALLAGPSPSRDSRTRVRVAAVAAATAAALERAGVAVDLVPHPASGADLLVAAWPETGPGAGNRTVLLPHSDLAAGTLETGLAARGWTVHPVTAYRTVDHPAAPEQALEPEADVAGLTVVAAQAARPDAAVVTSPSTVRRWLAVGHPCPLVAIGPTSAAAATDAGHPAAATAASPDPADVLAAVAAAVRGHAAGSPTARSAHPSPSPSTPERRWDP</sequence>
<name>A0ABQ1NZM4_9MICC</name>
<dbReference type="PANTHER" id="PTHR38042">
    <property type="entry name" value="UROPORPHYRINOGEN-III SYNTHASE, CHLOROPLASTIC"/>
    <property type="match status" value="1"/>
</dbReference>
<dbReference type="CDD" id="cd06578">
    <property type="entry name" value="HemD"/>
    <property type="match status" value="1"/>
</dbReference>
<evidence type="ECO:0000256" key="8">
    <source>
        <dbReference type="ARBA" id="ARBA00048617"/>
    </source>
</evidence>
<organism evidence="12 13">
    <name type="scientific">Tersicoccus solisilvae</name>
    <dbReference type="NCBI Taxonomy" id="1882339"/>
    <lineage>
        <taxon>Bacteria</taxon>
        <taxon>Bacillati</taxon>
        <taxon>Actinomycetota</taxon>
        <taxon>Actinomycetes</taxon>
        <taxon>Micrococcales</taxon>
        <taxon>Micrococcaceae</taxon>
        <taxon>Tersicoccus</taxon>
    </lineage>
</organism>
<accession>A0ABQ1NZM4</accession>
<dbReference type="EC" id="4.2.1.75" evidence="3 9"/>
<keyword evidence="5 9" id="KW-0627">Porphyrin biosynthesis</keyword>
<comment type="catalytic activity">
    <reaction evidence="8 9">
        <text>hydroxymethylbilane = uroporphyrinogen III + H2O</text>
        <dbReference type="Rhea" id="RHEA:18965"/>
        <dbReference type="ChEBI" id="CHEBI:15377"/>
        <dbReference type="ChEBI" id="CHEBI:57308"/>
        <dbReference type="ChEBI" id="CHEBI:57845"/>
        <dbReference type="EC" id="4.2.1.75"/>
    </reaction>
</comment>
<evidence type="ECO:0000256" key="10">
    <source>
        <dbReference type="SAM" id="MobiDB-lite"/>
    </source>
</evidence>
<gene>
    <name evidence="12" type="ORF">GCM10011512_13640</name>
</gene>
<dbReference type="Gene3D" id="3.40.50.10090">
    <property type="match status" value="2"/>
</dbReference>
<dbReference type="Pfam" id="PF02602">
    <property type="entry name" value="HEM4"/>
    <property type="match status" value="1"/>
</dbReference>
<evidence type="ECO:0000313" key="13">
    <source>
        <dbReference type="Proteomes" id="UP000597761"/>
    </source>
</evidence>
<comment type="similarity">
    <text evidence="2 9">Belongs to the uroporphyrinogen-III synthase family.</text>
</comment>
<evidence type="ECO:0000256" key="7">
    <source>
        <dbReference type="ARBA" id="ARBA00040167"/>
    </source>
</evidence>
<evidence type="ECO:0000256" key="1">
    <source>
        <dbReference type="ARBA" id="ARBA00004772"/>
    </source>
</evidence>
<evidence type="ECO:0000256" key="3">
    <source>
        <dbReference type="ARBA" id="ARBA00013109"/>
    </source>
</evidence>
<keyword evidence="13" id="KW-1185">Reference proteome</keyword>
<comment type="function">
    <text evidence="6 9">Catalyzes cyclization of the linear tetrapyrrole, hydroxymethylbilane, to the macrocyclic uroporphyrinogen III.</text>
</comment>
<dbReference type="InterPro" id="IPR039793">
    <property type="entry name" value="UROS/Hem4"/>
</dbReference>
<dbReference type="EMBL" id="BMJI01000005">
    <property type="protein sequence ID" value="GGC87966.1"/>
    <property type="molecule type" value="Genomic_DNA"/>
</dbReference>
<dbReference type="Proteomes" id="UP000597761">
    <property type="component" value="Unassembled WGS sequence"/>
</dbReference>
<comment type="caution">
    <text evidence="12">The sequence shown here is derived from an EMBL/GenBank/DDBJ whole genome shotgun (WGS) entry which is preliminary data.</text>
</comment>
<dbReference type="InterPro" id="IPR036108">
    <property type="entry name" value="4pyrrol_syn_uPrphyn_synt_sf"/>
</dbReference>
<evidence type="ECO:0000256" key="6">
    <source>
        <dbReference type="ARBA" id="ARBA00037589"/>
    </source>
</evidence>
<dbReference type="PANTHER" id="PTHR38042:SF1">
    <property type="entry name" value="UROPORPHYRINOGEN-III SYNTHASE, CHLOROPLASTIC"/>
    <property type="match status" value="1"/>
</dbReference>
<evidence type="ECO:0000259" key="11">
    <source>
        <dbReference type="Pfam" id="PF02602"/>
    </source>
</evidence>
<dbReference type="InterPro" id="IPR003754">
    <property type="entry name" value="4pyrrol_synth_uPrphyn_synth"/>
</dbReference>
<proteinExistence type="inferred from homology"/>
<dbReference type="SUPFAM" id="SSF69618">
    <property type="entry name" value="HemD-like"/>
    <property type="match status" value="1"/>
</dbReference>
<evidence type="ECO:0000313" key="12">
    <source>
        <dbReference type="EMBL" id="GGC87966.1"/>
    </source>
</evidence>
<feature type="region of interest" description="Disordered" evidence="10">
    <location>
        <begin position="244"/>
        <end position="271"/>
    </location>
</feature>
<comment type="pathway">
    <text evidence="1 9">Porphyrin-containing compound metabolism; protoporphyrin-IX biosynthesis; coproporphyrinogen-III from 5-aminolevulinate: step 3/4.</text>
</comment>
<feature type="domain" description="Tetrapyrrole biosynthesis uroporphyrinogen III synthase" evidence="11">
    <location>
        <begin position="2"/>
        <end position="235"/>
    </location>
</feature>
<reference evidence="13" key="1">
    <citation type="journal article" date="2019" name="Int. J. Syst. Evol. Microbiol.">
        <title>The Global Catalogue of Microorganisms (GCM) 10K type strain sequencing project: providing services to taxonomists for standard genome sequencing and annotation.</title>
        <authorList>
            <consortium name="The Broad Institute Genomics Platform"/>
            <consortium name="The Broad Institute Genome Sequencing Center for Infectious Disease"/>
            <person name="Wu L."/>
            <person name="Ma J."/>
        </authorList>
    </citation>
    <scope>NUCLEOTIDE SEQUENCE [LARGE SCALE GENOMIC DNA]</scope>
    <source>
        <strain evidence="13">CGMCC 1.15480</strain>
    </source>
</reference>